<dbReference type="InterPro" id="IPR000873">
    <property type="entry name" value="AMP-dep_synth/lig_dom"/>
</dbReference>
<dbReference type="RefSeq" id="XP_033600850.1">
    <property type="nucleotide sequence ID" value="XM_033746918.1"/>
</dbReference>
<evidence type="ECO:0000256" key="2">
    <source>
        <dbReference type="ARBA" id="ARBA00022598"/>
    </source>
</evidence>
<dbReference type="InterPro" id="IPR042099">
    <property type="entry name" value="ANL_N_sf"/>
</dbReference>
<dbReference type="Pfam" id="PF00501">
    <property type="entry name" value="AMP-binding"/>
    <property type="match status" value="1"/>
</dbReference>
<dbReference type="OrthoDB" id="6509636at2759"/>
<feature type="region of interest" description="Disordered" evidence="5">
    <location>
        <begin position="1"/>
        <end position="26"/>
    </location>
</feature>
<keyword evidence="4" id="KW-0067">ATP-binding</keyword>
<evidence type="ECO:0000256" key="1">
    <source>
        <dbReference type="ARBA" id="ARBA00006432"/>
    </source>
</evidence>
<dbReference type="GO" id="GO:0019748">
    <property type="term" value="P:secondary metabolic process"/>
    <property type="evidence" value="ECO:0007669"/>
    <property type="project" value="TreeGrafter"/>
</dbReference>
<comment type="similarity">
    <text evidence="1">Belongs to the ATP-dependent AMP-binding enzyme family.</text>
</comment>
<dbReference type="AlphaFoldDB" id="A0A6A6W867"/>
<evidence type="ECO:0000259" key="6">
    <source>
        <dbReference type="Pfam" id="PF00501"/>
    </source>
</evidence>
<dbReference type="SUPFAM" id="SSF56801">
    <property type="entry name" value="Acetyl-CoA synthetase-like"/>
    <property type="match status" value="1"/>
</dbReference>
<dbReference type="EMBL" id="ML996571">
    <property type="protein sequence ID" value="KAF2758399.1"/>
    <property type="molecule type" value="Genomic_DNA"/>
</dbReference>
<dbReference type="PANTHER" id="PTHR24096:SF317">
    <property type="entry name" value="ADENYLATE-FORMING ENZYME AFEA"/>
    <property type="match status" value="1"/>
</dbReference>
<protein>
    <submittedName>
        <fullName evidence="7">Acetyl-CoA synthetase-like protein</fullName>
    </submittedName>
</protein>
<dbReference type="GO" id="GO:0016405">
    <property type="term" value="F:CoA-ligase activity"/>
    <property type="evidence" value="ECO:0007669"/>
    <property type="project" value="TreeGrafter"/>
</dbReference>
<evidence type="ECO:0000256" key="4">
    <source>
        <dbReference type="ARBA" id="ARBA00022840"/>
    </source>
</evidence>
<dbReference type="InterPro" id="IPR045851">
    <property type="entry name" value="AMP-bd_C_sf"/>
</dbReference>
<feature type="compositionally biased region" description="Basic and acidic residues" evidence="5">
    <location>
        <begin position="623"/>
        <end position="649"/>
    </location>
</feature>
<keyword evidence="3" id="KW-0547">Nucleotide-binding</keyword>
<keyword evidence="8" id="KW-1185">Reference proteome</keyword>
<dbReference type="Gene3D" id="3.30.300.30">
    <property type="match status" value="1"/>
</dbReference>
<dbReference type="Proteomes" id="UP000799437">
    <property type="component" value="Unassembled WGS sequence"/>
</dbReference>
<accession>A0A6A6W867</accession>
<evidence type="ECO:0000256" key="3">
    <source>
        <dbReference type="ARBA" id="ARBA00022741"/>
    </source>
</evidence>
<feature type="domain" description="AMP-dependent synthetase/ligase" evidence="6">
    <location>
        <begin position="111"/>
        <end position="520"/>
    </location>
</feature>
<evidence type="ECO:0000313" key="7">
    <source>
        <dbReference type="EMBL" id="KAF2758399.1"/>
    </source>
</evidence>
<evidence type="ECO:0000313" key="8">
    <source>
        <dbReference type="Proteomes" id="UP000799437"/>
    </source>
</evidence>
<keyword evidence="2" id="KW-0436">Ligase</keyword>
<reference evidence="7" key="1">
    <citation type="journal article" date="2020" name="Stud. Mycol.">
        <title>101 Dothideomycetes genomes: a test case for predicting lifestyles and emergence of pathogens.</title>
        <authorList>
            <person name="Haridas S."/>
            <person name="Albert R."/>
            <person name="Binder M."/>
            <person name="Bloem J."/>
            <person name="Labutti K."/>
            <person name="Salamov A."/>
            <person name="Andreopoulos B."/>
            <person name="Baker S."/>
            <person name="Barry K."/>
            <person name="Bills G."/>
            <person name="Bluhm B."/>
            <person name="Cannon C."/>
            <person name="Castanera R."/>
            <person name="Culley D."/>
            <person name="Daum C."/>
            <person name="Ezra D."/>
            <person name="Gonzalez J."/>
            <person name="Henrissat B."/>
            <person name="Kuo A."/>
            <person name="Liang C."/>
            <person name="Lipzen A."/>
            <person name="Lutzoni F."/>
            <person name="Magnuson J."/>
            <person name="Mondo S."/>
            <person name="Nolan M."/>
            <person name="Ohm R."/>
            <person name="Pangilinan J."/>
            <person name="Park H.-J."/>
            <person name="Ramirez L."/>
            <person name="Alfaro M."/>
            <person name="Sun H."/>
            <person name="Tritt A."/>
            <person name="Yoshinaga Y."/>
            <person name="Zwiers L.-H."/>
            <person name="Turgeon B."/>
            <person name="Goodwin S."/>
            <person name="Spatafora J."/>
            <person name="Crous P."/>
            <person name="Grigoriev I."/>
        </authorList>
    </citation>
    <scope>NUCLEOTIDE SEQUENCE</scope>
    <source>
        <strain evidence="7">CBS 121739</strain>
    </source>
</reference>
<gene>
    <name evidence="7" type="ORF">EJ05DRAFT_499923</name>
</gene>
<dbReference type="GeneID" id="54487972"/>
<dbReference type="PANTHER" id="PTHR24096">
    <property type="entry name" value="LONG-CHAIN-FATTY-ACID--COA LIGASE"/>
    <property type="match status" value="1"/>
</dbReference>
<dbReference type="GO" id="GO:0005524">
    <property type="term" value="F:ATP binding"/>
    <property type="evidence" value="ECO:0007669"/>
    <property type="project" value="UniProtKB-KW"/>
</dbReference>
<name>A0A6A6W867_9PEZI</name>
<sequence length="710" mass="75665">MPPTHTKSVDNADARTTTPASPAACTKNHRRVSAMEYARRLLSHVSTSLASLVHYRGRRAAAPVAPVAAAAAAAPSSPLPTSSTSPAPTGIFTPDHYPDIPDVDLLTWTFANVDRFPDRQIYIDAADPTNALTARDVLLCVRQLIAGFKARGITPGDNICVLSFNNILYSPLYLAIIGAGGCVVGANPAYGHTELKHILAVSAVRTVLVQPELLPKLLPAARECGIADANILVFDTDKKNNNTSSTSPFQSWTTLLTHGESDWVRFPSTSASASKAKSKSTPASLMSTSGTTGLPKAALISHHAHVAQSILLHSSVSTPLKPYPIRRLLCLPQFHAFAAPLFHCAPLRDGHTTYIMKRYYREAFVRYLGAYGITETAVVPPIVRDLVGVAGGREQKGVLEGLRFVWCAGAALSGGAQRGLCGVLHAEAVVAQVWGLSEMGWITTFGFAERDGSGSVGRLLPGMEARVVCFGGDGGEGGVEGGEGGEGGEGEWWGGGKVVTEDNVRGEIFVRGPSIMNGYLGNDAATRETILEGGWLRTGDIGFVEKGKWYICDRAKEIIKVKGWQVSPTELEECLLAHPLIRDAAVIGIELGPDMGDVPRAYVVPETPVCCYVADTASNSDSTNKDDKVDKGDKGDKVAKDDNEPHKPDTQVLPLTQEDVAAWVRDRMASFKALTGGVVFVESIPKAASGKVLRGVLRERARGEVGDFRG</sequence>
<dbReference type="Gene3D" id="3.40.50.12780">
    <property type="entry name" value="N-terminal domain of ligase-like"/>
    <property type="match status" value="1"/>
</dbReference>
<proteinExistence type="inferred from homology"/>
<feature type="region of interest" description="Disordered" evidence="5">
    <location>
        <begin position="619"/>
        <end position="650"/>
    </location>
</feature>
<organism evidence="7 8">
    <name type="scientific">Pseudovirgaria hyperparasitica</name>
    <dbReference type="NCBI Taxonomy" id="470096"/>
    <lineage>
        <taxon>Eukaryota</taxon>
        <taxon>Fungi</taxon>
        <taxon>Dikarya</taxon>
        <taxon>Ascomycota</taxon>
        <taxon>Pezizomycotina</taxon>
        <taxon>Dothideomycetes</taxon>
        <taxon>Dothideomycetes incertae sedis</taxon>
        <taxon>Acrospermales</taxon>
        <taxon>Acrospermaceae</taxon>
        <taxon>Pseudovirgaria</taxon>
    </lineage>
</organism>
<evidence type="ECO:0000256" key="5">
    <source>
        <dbReference type="SAM" id="MobiDB-lite"/>
    </source>
</evidence>